<sequence>KKTTSTLSFLNQKIYIDKHPENSPTEKQQDISRTNESNNTQASIFKKTDTIIITTKDTNIEKDSKLRKLA</sequence>
<feature type="non-terminal residue" evidence="1">
    <location>
        <position position="1"/>
    </location>
</feature>
<dbReference type="Proteomes" id="UP000789860">
    <property type="component" value="Unassembled WGS sequence"/>
</dbReference>
<accession>A0ACA9JUB2</accession>
<protein>
    <submittedName>
        <fullName evidence="1">4671_t:CDS:1</fullName>
    </submittedName>
</protein>
<evidence type="ECO:0000313" key="1">
    <source>
        <dbReference type="EMBL" id="CAG8435489.1"/>
    </source>
</evidence>
<organism evidence="1 2">
    <name type="scientific">Scutellospora calospora</name>
    <dbReference type="NCBI Taxonomy" id="85575"/>
    <lineage>
        <taxon>Eukaryota</taxon>
        <taxon>Fungi</taxon>
        <taxon>Fungi incertae sedis</taxon>
        <taxon>Mucoromycota</taxon>
        <taxon>Glomeromycotina</taxon>
        <taxon>Glomeromycetes</taxon>
        <taxon>Diversisporales</taxon>
        <taxon>Gigasporaceae</taxon>
        <taxon>Scutellospora</taxon>
    </lineage>
</organism>
<gene>
    <name evidence="1" type="ORF">SCALOS_LOCUS195</name>
</gene>
<dbReference type="EMBL" id="CAJVPM010000078">
    <property type="protein sequence ID" value="CAG8435489.1"/>
    <property type="molecule type" value="Genomic_DNA"/>
</dbReference>
<comment type="caution">
    <text evidence="1">The sequence shown here is derived from an EMBL/GenBank/DDBJ whole genome shotgun (WGS) entry which is preliminary data.</text>
</comment>
<reference evidence="1" key="1">
    <citation type="submission" date="2021-06" db="EMBL/GenBank/DDBJ databases">
        <authorList>
            <person name="Kallberg Y."/>
            <person name="Tangrot J."/>
            <person name="Rosling A."/>
        </authorList>
    </citation>
    <scope>NUCLEOTIDE SEQUENCE</scope>
    <source>
        <strain evidence="1">AU212A</strain>
    </source>
</reference>
<keyword evidence="2" id="KW-1185">Reference proteome</keyword>
<evidence type="ECO:0000313" key="2">
    <source>
        <dbReference type="Proteomes" id="UP000789860"/>
    </source>
</evidence>
<name>A0ACA9JUB2_9GLOM</name>
<proteinExistence type="predicted"/>